<proteinExistence type="predicted"/>
<organism evidence="2 3">
    <name type="scientific">Portunus trituberculatus</name>
    <name type="common">Swimming crab</name>
    <name type="synonym">Neptunus trituberculatus</name>
    <dbReference type="NCBI Taxonomy" id="210409"/>
    <lineage>
        <taxon>Eukaryota</taxon>
        <taxon>Metazoa</taxon>
        <taxon>Ecdysozoa</taxon>
        <taxon>Arthropoda</taxon>
        <taxon>Crustacea</taxon>
        <taxon>Multicrustacea</taxon>
        <taxon>Malacostraca</taxon>
        <taxon>Eumalacostraca</taxon>
        <taxon>Eucarida</taxon>
        <taxon>Decapoda</taxon>
        <taxon>Pleocyemata</taxon>
        <taxon>Brachyura</taxon>
        <taxon>Eubrachyura</taxon>
        <taxon>Portunoidea</taxon>
        <taxon>Portunidae</taxon>
        <taxon>Portuninae</taxon>
        <taxon>Portunus</taxon>
    </lineage>
</organism>
<gene>
    <name evidence="2" type="ORF">E2C01_044447</name>
</gene>
<evidence type="ECO:0000313" key="2">
    <source>
        <dbReference type="EMBL" id="MPC50619.1"/>
    </source>
</evidence>
<evidence type="ECO:0000313" key="3">
    <source>
        <dbReference type="Proteomes" id="UP000324222"/>
    </source>
</evidence>
<comment type="caution">
    <text evidence="2">The sequence shown here is derived from an EMBL/GenBank/DDBJ whole genome shotgun (WGS) entry which is preliminary data.</text>
</comment>
<evidence type="ECO:0000256" key="1">
    <source>
        <dbReference type="SAM" id="MobiDB-lite"/>
    </source>
</evidence>
<name>A0A5B7FZD6_PORTR</name>
<reference evidence="2 3" key="1">
    <citation type="submission" date="2019-05" db="EMBL/GenBank/DDBJ databases">
        <title>Another draft genome of Portunus trituberculatus and its Hox gene families provides insights of decapod evolution.</title>
        <authorList>
            <person name="Jeong J.-H."/>
            <person name="Song I."/>
            <person name="Kim S."/>
            <person name="Choi T."/>
            <person name="Kim D."/>
            <person name="Ryu S."/>
            <person name="Kim W."/>
        </authorList>
    </citation>
    <scope>NUCLEOTIDE SEQUENCE [LARGE SCALE GENOMIC DNA]</scope>
    <source>
        <tissue evidence="2">Muscle</tissue>
    </source>
</reference>
<feature type="region of interest" description="Disordered" evidence="1">
    <location>
        <begin position="1"/>
        <end position="20"/>
    </location>
</feature>
<protein>
    <submittedName>
        <fullName evidence="2">Uncharacterized protein</fullName>
    </submittedName>
</protein>
<dbReference type="Proteomes" id="UP000324222">
    <property type="component" value="Unassembled WGS sequence"/>
</dbReference>
<accession>A0A5B7FZD6</accession>
<sequence>MLHKVAAQPELRAAPGEAPPGQAALSCCIANNTGKVNLPHRRRVARRGAGWRGGTVTRPTAGRRGRLRSPFGGGAVAVGRLGLAAPWACLFARRKVPSLLVSPEFSSALRQALATSPRGRAGLIQASERLGGGPVCGESQCGGLRVAPERVVTSLFVSGRHSARACGGAGDLLKLASCVAR</sequence>
<keyword evidence="3" id="KW-1185">Reference proteome</keyword>
<dbReference type="AlphaFoldDB" id="A0A5B7FZD6"/>
<dbReference type="EMBL" id="VSRR010009622">
    <property type="protein sequence ID" value="MPC50619.1"/>
    <property type="molecule type" value="Genomic_DNA"/>
</dbReference>